<evidence type="ECO:0000313" key="8">
    <source>
        <dbReference type="EMBL" id="SEG34070.1"/>
    </source>
</evidence>
<evidence type="ECO:0000256" key="5">
    <source>
        <dbReference type="ARBA" id="ARBA00022989"/>
    </source>
</evidence>
<evidence type="ECO:0000256" key="2">
    <source>
        <dbReference type="ARBA" id="ARBA00022475"/>
    </source>
</evidence>
<dbReference type="EMBL" id="FNVE01000005">
    <property type="protein sequence ID" value="SEG34070.1"/>
    <property type="molecule type" value="Genomic_DNA"/>
</dbReference>
<dbReference type="Pfam" id="PF03631">
    <property type="entry name" value="Virul_fac_BrkB"/>
    <property type="match status" value="1"/>
</dbReference>
<evidence type="ECO:0000256" key="4">
    <source>
        <dbReference type="ARBA" id="ARBA00022692"/>
    </source>
</evidence>
<dbReference type="PANTHER" id="PTHR30213:SF0">
    <property type="entry name" value="UPF0761 MEMBRANE PROTEIN YIHY"/>
    <property type="match status" value="1"/>
</dbReference>
<keyword evidence="5 7" id="KW-1133">Transmembrane helix</keyword>
<reference evidence="8 9" key="1">
    <citation type="submission" date="2016-10" db="EMBL/GenBank/DDBJ databases">
        <authorList>
            <person name="Varghese N."/>
            <person name="Submissions S."/>
        </authorList>
    </citation>
    <scope>NUCLEOTIDE SEQUENCE [LARGE SCALE GENOMIC DNA]</scope>
    <source>
        <strain evidence="8 9">CECT 8317</strain>
    </source>
</reference>
<dbReference type="RefSeq" id="WP_088275571.1">
    <property type="nucleotide sequence ID" value="NZ_FNVE01000005.1"/>
</dbReference>
<dbReference type="InterPro" id="IPR017039">
    <property type="entry name" value="Virul_fac_BrkB"/>
</dbReference>
<keyword evidence="6 7" id="KW-0472">Membrane</keyword>
<evidence type="ECO:0000256" key="6">
    <source>
        <dbReference type="ARBA" id="ARBA00023136"/>
    </source>
</evidence>
<gene>
    <name evidence="8" type="ORF">SAMN05216586_105127</name>
</gene>
<keyword evidence="4 7" id="KW-0812">Transmembrane</keyword>
<keyword evidence="2 7" id="KW-1003">Cell membrane</keyword>
<keyword evidence="9" id="KW-1185">Reference proteome</keyword>
<name>A0AAQ1JQB1_9GAMM</name>
<feature type="transmembrane region" description="Helical" evidence="7">
    <location>
        <begin position="28"/>
        <end position="50"/>
    </location>
</feature>
<proteinExistence type="inferred from homology"/>
<feature type="transmembrane region" description="Helical" evidence="7">
    <location>
        <begin position="206"/>
        <end position="229"/>
    </location>
</feature>
<feature type="transmembrane region" description="Helical" evidence="7">
    <location>
        <begin position="133"/>
        <end position="159"/>
    </location>
</feature>
<evidence type="ECO:0000256" key="1">
    <source>
        <dbReference type="ARBA" id="ARBA00004651"/>
    </source>
</evidence>
<accession>A0AAQ1JQB1</accession>
<evidence type="ECO:0000313" key="9">
    <source>
        <dbReference type="Proteomes" id="UP000243518"/>
    </source>
</evidence>
<comment type="similarity">
    <text evidence="7">Belongs to the UPF0761 family.</text>
</comment>
<organism evidence="8 9">
    <name type="scientific">Halopseudomonas aestusnigri</name>
    <dbReference type="NCBI Taxonomy" id="857252"/>
    <lineage>
        <taxon>Bacteria</taxon>
        <taxon>Pseudomonadati</taxon>
        <taxon>Pseudomonadota</taxon>
        <taxon>Gammaproteobacteria</taxon>
        <taxon>Pseudomonadales</taxon>
        <taxon>Pseudomonadaceae</taxon>
        <taxon>Halopseudomonas</taxon>
    </lineage>
</organism>
<comment type="caution">
    <text evidence="8">The sequence shown here is derived from an EMBL/GenBank/DDBJ whole genome shotgun (WGS) entry which is preliminary data.</text>
</comment>
<sequence>MPRQLNLFLHFVRYLVRRFLEDNCIKNAAALTYTTLFAVVPVMTVAYAMLAAIPAFDQVGGQVEAFIFKNFLPASGEALQRHLSEFSTQARQLTGVGVALLMITALLMLVNIEKAFNAIWRIRQPRRGLSSFLLYWAVLSIGPLLLGAGFVVSTYIASISLFQQGALLGSVWSQVLLLLPILLSIAAFTLIFVAVPNTRVPLRYGLVGGVFVALLFEAAKACFGVYVKLFPGYQLIYGAFAAVPLFLLWIYVSWLIILLGAELVSNLGNGHAWRRPEYPWMINLLVLLRVFLIAQQRGEQVDQARVNAAGWVMHEELWLQLTDWLEGEQVVTRTQNGSFVLCRDPDTLELNRLLERMPVPPVTHEELPAALPAGEDWYPAFSEALAEADQARRARLQGSVRQWLLGDSLSAAVSAAVSANKETT</sequence>
<feature type="transmembrane region" description="Helical" evidence="7">
    <location>
        <begin position="235"/>
        <end position="257"/>
    </location>
</feature>
<keyword evidence="3" id="KW-0997">Cell inner membrane</keyword>
<dbReference type="PANTHER" id="PTHR30213">
    <property type="entry name" value="INNER MEMBRANE PROTEIN YHJD"/>
    <property type="match status" value="1"/>
</dbReference>
<feature type="transmembrane region" description="Helical" evidence="7">
    <location>
        <begin position="93"/>
        <end position="112"/>
    </location>
</feature>
<dbReference type="NCBIfam" id="TIGR00765">
    <property type="entry name" value="yihY_not_rbn"/>
    <property type="match status" value="1"/>
</dbReference>
<evidence type="ECO:0000256" key="7">
    <source>
        <dbReference type="HAMAP-Rule" id="MF_00672"/>
    </source>
</evidence>
<dbReference type="AlphaFoldDB" id="A0AAQ1JQB1"/>
<comment type="subcellular location">
    <subcellularLocation>
        <location evidence="1 7">Cell membrane</location>
        <topology evidence="1 7">Multi-pass membrane protein</topology>
    </subcellularLocation>
</comment>
<protein>
    <recommendedName>
        <fullName evidence="7">UPF0761 membrane protein SAMN05216586_105127</fullName>
    </recommendedName>
</protein>
<dbReference type="GO" id="GO:0005886">
    <property type="term" value="C:plasma membrane"/>
    <property type="evidence" value="ECO:0007669"/>
    <property type="project" value="UniProtKB-SubCell"/>
</dbReference>
<dbReference type="HAMAP" id="MF_00672">
    <property type="entry name" value="UPF0761"/>
    <property type="match status" value="1"/>
</dbReference>
<evidence type="ECO:0000256" key="3">
    <source>
        <dbReference type="ARBA" id="ARBA00022519"/>
    </source>
</evidence>
<dbReference type="Proteomes" id="UP000243518">
    <property type="component" value="Unassembled WGS sequence"/>
</dbReference>
<feature type="transmembrane region" description="Helical" evidence="7">
    <location>
        <begin position="171"/>
        <end position="194"/>
    </location>
</feature>
<dbReference type="InterPro" id="IPR023679">
    <property type="entry name" value="UPF0761_bac"/>
</dbReference>